<evidence type="ECO:0000313" key="3">
    <source>
        <dbReference type="Proteomes" id="UP000612055"/>
    </source>
</evidence>
<dbReference type="SUPFAM" id="SSF52047">
    <property type="entry name" value="RNI-like"/>
    <property type="match status" value="1"/>
</dbReference>
<dbReference type="AlphaFoldDB" id="A0A836C173"/>
<accession>A0A836C173</accession>
<reference evidence="2" key="1">
    <citation type="journal article" date="2020" name="bioRxiv">
        <title>Comparative genomics of Chlamydomonas.</title>
        <authorList>
            <person name="Craig R.J."/>
            <person name="Hasan A.R."/>
            <person name="Ness R.W."/>
            <person name="Keightley P.D."/>
        </authorList>
    </citation>
    <scope>NUCLEOTIDE SEQUENCE</scope>
    <source>
        <strain evidence="2">CCAP 11/70</strain>
    </source>
</reference>
<protein>
    <submittedName>
        <fullName evidence="2">Uncharacterized protein</fullName>
    </submittedName>
</protein>
<organism evidence="2 3">
    <name type="scientific">Edaphochlamys debaryana</name>
    <dbReference type="NCBI Taxonomy" id="47281"/>
    <lineage>
        <taxon>Eukaryota</taxon>
        <taxon>Viridiplantae</taxon>
        <taxon>Chlorophyta</taxon>
        <taxon>core chlorophytes</taxon>
        <taxon>Chlorophyceae</taxon>
        <taxon>CS clade</taxon>
        <taxon>Chlamydomonadales</taxon>
        <taxon>Chlamydomonadales incertae sedis</taxon>
        <taxon>Edaphochlamys</taxon>
    </lineage>
</organism>
<dbReference type="GO" id="GO:0005930">
    <property type="term" value="C:axoneme"/>
    <property type="evidence" value="ECO:0007669"/>
    <property type="project" value="UniProtKB-SubCell"/>
</dbReference>
<keyword evidence="3" id="KW-1185">Reference proteome</keyword>
<dbReference type="EMBL" id="JAEHOE010000025">
    <property type="protein sequence ID" value="KAG2495298.1"/>
    <property type="molecule type" value="Genomic_DNA"/>
</dbReference>
<sequence length="224" mass="24973">MPLQEPDKKPEEAAVAEPPKFVPFPFKSVQLQKEADLDEMLKEKPCTITSVTFGRDFNIRDKHLDQLSRATGRQLTELRLGSSDTGDGVWVTESVVSLIVRRCPNLRVLQLESCTQLGNASFNAIIEGLPLLEELHITGHDRTSGRLKGKKLLDPLIKDNKLPELYNLVLTDQGLDYASTQRLIKARGKKLRVQAGSTDSDSFAYGCVLREMGGRYGDGLYGNW</sequence>
<proteinExistence type="predicted"/>
<dbReference type="InterPro" id="IPR032675">
    <property type="entry name" value="LRR_dom_sf"/>
</dbReference>
<evidence type="ECO:0000256" key="1">
    <source>
        <dbReference type="ARBA" id="ARBA00004430"/>
    </source>
</evidence>
<dbReference type="Gene3D" id="3.80.10.10">
    <property type="entry name" value="Ribonuclease Inhibitor"/>
    <property type="match status" value="1"/>
</dbReference>
<dbReference type="OrthoDB" id="6066220at2759"/>
<dbReference type="Proteomes" id="UP000612055">
    <property type="component" value="Unassembled WGS sequence"/>
</dbReference>
<evidence type="ECO:0000313" key="2">
    <source>
        <dbReference type="EMBL" id="KAG2495298.1"/>
    </source>
</evidence>
<gene>
    <name evidence="2" type="ORF">HYH03_006570</name>
</gene>
<comment type="caution">
    <text evidence="2">The sequence shown here is derived from an EMBL/GenBank/DDBJ whole genome shotgun (WGS) entry which is preliminary data.</text>
</comment>
<name>A0A836C173_9CHLO</name>
<comment type="subcellular location">
    <subcellularLocation>
        <location evidence="1">Cytoplasm</location>
        <location evidence="1">Cytoskeleton</location>
        <location evidence="1">Cilium axoneme</location>
    </subcellularLocation>
</comment>